<dbReference type="Proteomes" id="UP000242188">
    <property type="component" value="Unassembled WGS sequence"/>
</dbReference>
<feature type="chain" id="PRO_5012555462" evidence="7">
    <location>
        <begin position="20"/>
        <end position="628"/>
    </location>
</feature>
<accession>A0A210PI24</accession>
<feature type="region of interest" description="Disordered" evidence="6">
    <location>
        <begin position="408"/>
        <end position="438"/>
    </location>
</feature>
<name>A0A210PI24_MIZYE</name>
<keyword evidence="3 7" id="KW-0732">Signal</keyword>
<dbReference type="SUPFAM" id="SSF53300">
    <property type="entry name" value="vWA-like"/>
    <property type="match status" value="3"/>
</dbReference>
<dbReference type="PROSITE" id="PS50234">
    <property type="entry name" value="VWFA"/>
    <property type="match status" value="3"/>
</dbReference>
<feature type="domain" description="VWFA" evidence="8">
    <location>
        <begin position="449"/>
        <end position="621"/>
    </location>
</feature>
<dbReference type="CDD" id="cd01472">
    <property type="entry name" value="vWA_collagen"/>
    <property type="match status" value="1"/>
</dbReference>
<feature type="signal peptide" evidence="7">
    <location>
        <begin position="1"/>
        <end position="19"/>
    </location>
</feature>
<evidence type="ECO:0000256" key="2">
    <source>
        <dbReference type="ARBA" id="ARBA00022525"/>
    </source>
</evidence>
<evidence type="ECO:0000256" key="4">
    <source>
        <dbReference type="ARBA" id="ARBA00022737"/>
    </source>
</evidence>
<keyword evidence="5" id="KW-0325">Glycoprotein</keyword>
<dbReference type="STRING" id="6573.A0A210PI24"/>
<evidence type="ECO:0000259" key="8">
    <source>
        <dbReference type="PROSITE" id="PS50234"/>
    </source>
</evidence>
<evidence type="ECO:0000256" key="7">
    <source>
        <dbReference type="SAM" id="SignalP"/>
    </source>
</evidence>
<dbReference type="EMBL" id="NEDP02076669">
    <property type="protein sequence ID" value="OWF36148.1"/>
    <property type="molecule type" value="Genomic_DNA"/>
</dbReference>
<keyword evidence="9" id="KW-0176">Collagen</keyword>
<organism evidence="9 10">
    <name type="scientific">Mizuhopecten yessoensis</name>
    <name type="common">Japanese scallop</name>
    <name type="synonym">Patinopecten yessoensis</name>
    <dbReference type="NCBI Taxonomy" id="6573"/>
    <lineage>
        <taxon>Eukaryota</taxon>
        <taxon>Metazoa</taxon>
        <taxon>Spiralia</taxon>
        <taxon>Lophotrochozoa</taxon>
        <taxon>Mollusca</taxon>
        <taxon>Bivalvia</taxon>
        <taxon>Autobranchia</taxon>
        <taxon>Pteriomorphia</taxon>
        <taxon>Pectinida</taxon>
        <taxon>Pectinoidea</taxon>
        <taxon>Pectinidae</taxon>
        <taxon>Mizuhopecten</taxon>
    </lineage>
</organism>
<dbReference type="Gene3D" id="3.40.50.410">
    <property type="entry name" value="von Willebrand factor, type A domain"/>
    <property type="match status" value="3"/>
</dbReference>
<evidence type="ECO:0000313" key="10">
    <source>
        <dbReference type="Proteomes" id="UP000242188"/>
    </source>
</evidence>
<reference evidence="9 10" key="1">
    <citation type="journal article" date="2017" name="Nat. Ecol. Evol.">
        <title>Scallop genome provides insights into evolution of bilaterian karyotype and development.</title>
        <authorList>
            <person name="Wang S."/>
            <person name="Zhang J."/>
            <person name="Jiao W."/>
            <person name="Li J."/>
            <person name="Xun X."/>
            <person name="Sun Y."/>
            <person name="Guo X."/>
            <person name="Huan P."/>
            <person name="Dong B."/>
            <person name="Zhang L."/>
            <person name="Hu X."/>
            <person name="Sun X."/>
            <person name="Wang J."/>
            <person name="Zhao C."/>
            <person name="Wang Y."/>
            <person name="Wang D."/>
            <person name="Huang X."/>
            <person name="Wang R."/>
            <person name="Lv J."/>
            <person name="Li Y."/>
            <person name="Zhang Z."/>
            <person name="Liu B."/>
            <person name="Lu W."/>
            <person name="Hui Y."/>
            <person name="Liang J."/>
            <person name="Zhou Z."/>
            <person name="Hou R."/>
            <person name="Li X."/>
            <person name="Liu Y."/>
            <person name="Li H."/>
            <person name="Ning X."/>
            <person name="Lin Y."/>
            <person name="Zhao L."/>
            <person name="Xing Q."/>
            <person name="Dou J."/>
            <person name="Li Y."/>
            <person name="Mao J."/>
            <person name="Guo H."/>
            <person name="Dou H."/>
            <person name="Li T."/>
            <person name="Mu C."/>
            <person name="Jiang W."/>
            <person name="Fu Q."/>
            <person name="Fu X."/>
            <person name="Miao Y."/>
            <person name="Liu J."/>
            <person name="Yu Q."/>
            <person name="Li R."/>
            <person name="Liao H."/>
            <person name="Li X."/>
            <person name="Kong Y."/>
            <person name="Jiang Z."/>
            <person name="Chourrout D."/>
            <person name="Li R."/>
            <person name="Bao Z."/>
        </authorList>
    </citation>
    <scope>NUCLEOTIDE SEQUENCE [LARGE SCALE GENOMIC DNA]</scope>
    <source>
        <strain evidence="9 10">PY_sf001</strain>
    </source>
</reference>
<evidence type="ECO:0000313" key="9">
    <source>
        <dbReference type="EMBL" id="OWF36148.1"/>
    </source>
</evidence>
<dbReference type="FunFam" id="3.40.50.410:FF:000004">
    <property type="entry name" value="collagen alpha-6(VI) chain"/>
    <property type="match status" value="1"/>
</dbReference>
<dbReference type="InterPro" id="IPR036465">
    <property type="entry name" value="vWFA_dom_sf"/>
</dbReference>
<evidence type="ECO:0000256" key="5">
    <source>
        <dbReference type="ARBA" id="ARBA00023180"/>
    </source>
</evidence>
<dbReference type="GO" id="GO:0005576">
    <property type="term" value="C:extracellular region"/>
    <property type="evidence" value="ECO:0007669"/>
    <property type="project" value="UniProtKB-SubCell"/>
</dbReference>
<gene>
    <name evidence="9" type="ORF">KP79_PYT10077</name>
</gene>
<dbReference type="GO" id="GO:0005581">
    <property type="term" value="C:collagen trimer"/>
    <property type="evidence" value="ECO:0007669"/>
    <property type="project" value="UniProtKB-KW"/>
</dbReference>
<keyword evidence="4" id="KW-0677">Repeat</keyword>
<dbReference type="SMART" id="SM00327">
    <property type="entry name" value="VWA"/>
    <property type="match status" value="3"/>
</dbReference>
<protein>
    <submittedName>
        <fullName evidence="9">Collagen alpha-5(VI) chain</fullName>
    </submittedName>
</protein>
<feature type="domain" description="VWFA" evidence="8">
    <location>
        <begin position="31"/>
        <end position="209"/>
    </location>
</feature>
<dbReference type="AlphaFoldDB" id="A0A210PI24"/>
<dbReference type="Pfam" id="PF00092">
    <property type="entry name" value="VWA"/>
    <property type="match status" value="3"/>
</dbReference>
<dbReference type="CDD" id="cd01450">
    <property type="entry name" value="vWFA_subfamily_ECM"/>
    <property type="match status" value="1"/>
</dbReference>
<proteinExistence type="predicted"/>
<dbReference type="InterPro" id="IPR002035">
    <property type="entry name" value="VWF_A"/>
</dbReference>
<sequence length="628" mass="68609">MLFLVLLIGLGAQLDSILSAPSVECGLLPADFIFLLDSSGSETNVNFLKQVSFLKNFTSRFTIGPNNTQFASVTFSTGVRDDFDLNDNHNQQELQNAISKIKYVNGETATHLALNFARTHTLAVQNGGRPGVQKYVVVMTDGRSNEPQLTVSYANTLKHQPNVTIIALGIGSAVDKAELQAIASDGKHVFTVSNFDLLHVLEKELTDTTCTVCGDQPADIAFLLDSSGSEGANNFQLQKQFVSSVVNDFGISTTDTQVGLVTFSTSAAVDIYFNQYTNKASLLHAIQQVPYRNGETRTDLGLHTVERTIFHPTHHHPGPRPGSKRFVIVLTDGRSNEEDLTERAAVSLKRHVDEVFAIGIGHSVDKVELNNIATDDHQHVFTAANFHDLQALKGNIVKEICEHRVVPPTTTAKPTTKPTTVTTTKPTTVTTTPTTTTTVKPECGDKPADIVFVLDSSESEKQVNFTKQVNFVYNFAKRFQIGPKNVQFSTVTFSSEIRNDFYLNTYHHRGDVLHAIQNLKYMGAGTNTSLALKFVRQNSFLPVHGGRQNASHIVIVITDGQSADPTSTAHEASSLKHAVDKVFAIGIGDKLDTNELSAIASDHNPLTVTNFDLLHTIQQSLENAACQH</sequence>
<evidence type="ECO:0000256" key="3">
    <source>
        <dbReference type="ARBA" id="ARBA00022729"/>
    </source>
</evidence>
<dbReference type="OrthoDB" id="5985714at2759"/>
<keyword evidence="10" id="KW-1185">Reference proteome</keyword>
<evidence type="ECO:0000256" key="1">
    <source>
        <dbReference type="ARBA" id="ARBA00004613"/>
    </source>
</evidence>
<evidence type="ECO:0000256" key="6">
    <source>
        <dbReference type="SAM" id="MobiDB-lite"/>
    </source>
</evidence>
<dbReference type="PRINTS" id="PR00453">
    <property type="entry name" value="VWFADOMAIN"/>
</dbReference>
<dbReference type="InterPro" id="IPR050525">
    <property type="entry name" value="ECM_Assembly_Org"/>
</dbReference>
<dbReference type="PANTHER" id="PTHR24020">
    <property type="entry name" value="COLLAGEN ALPHA"/>
    <property type="match status" value="1"/>
</dbReference>
<comment type="caution">
    <text evidence="9">The sequence shown here is derived from an EMBL/GenBank/DDBJ whole genome shotgun (WGS) entry which is preliminary data.</text>
</comment>
<dbReference type="PANTHER" id="PTHR24020:SF84">
    <property type="entry name" value="VWFA DOMAIN-CONTAINING PROTEIN"/>
    <property type="match status" value="1"/>
</dbReference>
<feature type="domain" description="VWFA" evidence="8">
    <location>
        <begin position="219"/>
        <end position="400"/>
    </location>
</feature>
<comment type="subcellular location">
    <subcellularLocation>
        <location evidence="1">Secreted</location>
    </subcellularLocation>
</comment>
<keyword evidence="2" id="KW-0964">Secreted</keyword>